<feature type="domain" description="C2H2-type" evidence="9">
    <location>
        <begin position="472"/>
        <end position="499"/>
    </location>
</feature>
<comment type="subcellular location">
    <subcellularLocation>
        <location evidence="1">Nucleus</location>
    </subcellularLocation>
</comment>
<keyword evidence="3" id="KW-0677">Repeat</keyword>
<evidence type="ECO:0000256" key="8">
    <source>
        <dbReference type="SAM" id="MobiDB-lite"/>
    </source>
</evidence>
<dbReference type="InterPro" id="IPR036236">
    <property type="entry name" value="Znf_C2H2_sf"/>
</dbReference>
<organism evidence="10 11">
    <name type="scientific">Ridgeia piscesae</name>
    <name type="common">Tubeworm</name>
    <dbReference type="NCBI Taxonomy" id="27915"/>
    <lineage>
        <taxon>Eukaryota</taxon>
        <taxon>Metazoa</taxon>
        <taxon>Spiralia</taxon>
        <taxon>Lophotrochozoa</taxon>
        <taxon>Annelida</taxon>
        <taxon>Polychaeta</taxon>
        <taxon>Sedentaria</taxon>
        <taxon>Canalipalpata</taxon>
        <taxon>Sabellida</taxon>
        <taxon>Siboglinidae</taxon>
        <taxon>Ridgeia</taxon>
    </lineage>
</organism>
<evidence type="ECO:0000259" key="9">
    <source>
        <dbReference type="PROSITE" id="PS50157"/>
    </source>
</evidence>
<dbReference type="InterPro" id="IPR050888">
    <property type="entry name" value="ZnF_C2H2-type_TF"/>
</dbReference>
<dbReference type="AlphaFoldDB" id="A0AAD9NP40"/>
<feature type="region of interest" description="Disordered" evidence="8">
    <location>
        <begin position="164"/>
        <end position="242"/>
    </location>
</feature>
<evidence type="ECO:0000313" key="11">
    <source>
        <dbReference type="Proteomes" id="UP001209878"/>
    </source>
</evidence>
<dbReference type="InterPro" id="IPR013087">
    <property type="entry name" value="Znf_C2H2_type"/>
</dbReference>
<dbReference type="PROSITE" id="PS50157">
    <property type="entry name" value="ZINC_FINGER_C2H2_2"/>
    <property type="match status" value="2"/>
</dbReference>
<dbReference type="GO" id="GO:0008270">
    <property type="term" value="F:zinc ion binding"/>
    <property type="evidence" value="ECO:0007669"/>
    <property type="project" value="UniProtKB-KW"/>
</dbReference>
<accession>A0AAD9NP40</accession>
<dbReference type="EMBL" id="JAODUO010000728">
    <property type="protein sequence ID" value="KAK2175481.1"/>
    <property type="molecule type" value="Genomic_DNA"/>
</dbReference>
<feature type="domain" description="C2H2-type" evidence="9">
    <location>
        <begin position="500"/>
        <end position="528"/>
    </location>
</feature>
<dbReference type="Proteomes" id="UP001209878">
    <property type="component" value="Unassembled WGS sequence"/>
</dbReference>
<feature type="compositionally biased region" description="Basic residues" evidence="8">
    <location>
        <begin position="170"/>
        <end position="181"/>
    </location>
</feature>
<reference evidence="10" key="1">
    <citation type="journal article" date="2023" name="Mol. Biol. Evol.">
        <title>Third-Generation Sequencing Reveals the Adaptive Role of the Epigenome in Three Deep-Sea Polychaetes.</title>
        <authorList>
            <person name="Perez M."/>
            <person name="Aroh O."/>
            <person name="Sun Y."/>
            <person name="Lan Y."/>
            <person name="Juniper S.K."/>
            <person name="Young C.R."/>
            <person name="Angers B."/>
            <person name="Qian P.Y."/>
        </authorList>
    </citation>
    <scope>NUCLEOTIDE SEQUENCE</scope>
    <source>
        <strain evidence="10">R07B-5</strain>
    </source>
</reference>
<keyword evidence="5" id="KW-0862">Zinc</keyword>
<keyword evidence="6" id="KW-0539">Nucleus</keyword>
<evidence type="ECO:0000313" key="10">
    <source>
        <dbReference type="EMBL" id="KAK2175481.1"/>
    </source>
</evidence>
<feature type="region of interest" description="Disordered" evidence="8">
    <location>
        <begin position="268"/>
        <end position="292"/>
    </location>
</feature>
<dbReference type="PROSITE" id="PS00028">
    <property type="entry name" value="ZINC_FINGER_C2H2_1"/>
    <property type="match status" value="2"/>
</dbReference>
<evidence type="ECO:0000256" key="4">
    <source>
        <dbReference type="ARBA" id="ARBA00022771"/>
    </source>
</evidence>
<evidence type="ECO:0000256" key="2">
    <source>
        <dbReference type="ARBA" id="ARBA00022723"/>
    </source>
</evidence>
<feature type="region of interest" description="Disordered" evidence="8">
    <location>
        <begin position="302"/>
        <end position="321"/>
    </location>
</feature>
<evidence type="ECO:0000256" key="7">
    <source>
        <dbReference type="PROSITE-ProRule" id="PRU00042"/>
    </source>
</evidence>
<keyword evidence="11" id="KW-1185">Reference proteome</keyword>
<sequence length="555" mass="62516">MEQTPSTFELRLPASLLGICCDVVADQNGQTRRLSALTGRGEDVDIAVRCEKRDWIQLFFQGAVGSIIDVLNDQWRCSIESINISPQPILGTHIAQNRTAAKCQPRLSGRHPATIVGENGENTCKKPAASKALVHHPAVVHEAPVHQQPEKRVTGVWSNKIKTESDLPRRKSLRVRERRQRLSTESGNSAEIASGNACYKMEEDTEEDSKDAAVDKTDPQGTCPETGKQARQSCNDSQKKKKPQKVAEKLLLTCDVISEPVMAEADLSCAGSDQSDTLSPDTTPHDDTGDDQLQMECVTDFDHADDDNQSEIAGSARKKRRTLTDPNVQPYLCPECHHPFIVAISLMRHISAAHRELPNYDAIVNSAEDLRSNRLKAASAICVSCPVCGRDMRGTRVFTHMRKFHADDGDFDTLVALVKKQYYAERERVYQLNNWGRERVSCPHCGLMRARRRLSHHIRYQCKENADRRKFLRCRHCGYGTHRADRLAQHMKLHQDGTNFICDHCGKRYVSQAGLTVHLRQKHQESKRNPILSHTCPICRKTFIHESPRLGNRDT</sequence>
<dbReference type="PANTHER" id="PTHR24406">
    <property type="entry name" value="TRANSCRIPTIONAL REPRESSOR CTCFL-RELATED"/>
    <property type="match status" value="1"/>
</dbReference>
<proteinExistence type="predicted"/>
<evidence type="ECO:0000256" key="6">
    <source>
        <dbReference type="ARBA" id="ARBA00023242"/>
    </source>
</evidence>
<evidence type="ECO:0000256" key="1">
    <source>
        <dbReference type="ARBA" id="ARBA00004123"/>
    </source>
</evidence>
<dbReference type="SUPFAM" id="SSF57667">
    <property type="entry name" value="beta-beta-alpha zinc fingers"/>
    <property type="match status" value="1"/>
</dbReference>
<dbReference type="SMART" id="SM00355">
    <property type="entry name" value="ZnF_C2H2"/>
    <property type="match status" value="4"/>
</dbReference>
<evidence type="ECO:0000256" key="3">
    <source>
        <dbReference type="ARBA" id="ARBA00022737"/>
    </source>
</evidence>
<evidence type="ECO:0000256" key="5">
    <source>
        <dbReference type="ARBA" id="ARBA00022833"/>
    </source>
</evidence>
<dbReference type="GO" id="GO:0005634">
    <property type="term" value="C:nucleus"/>
    <property type="evidence" value="ECO:0007669"/>
    <property type="project" value="UniProtKB-SubCell"/>
</dbReference>
<dbReference type="Pfam" id="PF00096">
    <property type="entry name" value="zf-C2H2"/>
    <property type="match status" value="1"/>
</dbReference>
<gene>
    <name evidence="10" type="ORF">NP493_729g01044</name>
</gene>
<name>A0AAD9NP40_RIDPI</name>
<keyword evidence="2" id="KW-0479">Metal-binding</keyword>
<keyword evidence="4 7" id="KW-0863">Zinc-finger</keyword>
<dbReference type="Gene3D" id="3.30.160.60">
    <property type="entry name" value="Classic Zinc Finger"/>
    <property type="match status" value="2"/>
</dbReference>
<comment type="caution">
    <text evidence="10">The sequence shown here is derived from an EMBL/GenBank/DDBJ whole genome shotgun (WGS) entry which is preliminary data.</text>
</comment>
<protein>
    <recommendedName>
        <fullName evidence="9">C2H2-type domain-containing protein</fullName>
    </recommendedName>
</protein>